<dbReference type="Proteomes" id="UP000824044">
    <property type="component" value="Unassembled WGS sequence"/>
</dbReference>
<dbReference type="AlphaFoldDB" id="A0A9D2IWF3"/>
<keyword evidence="1" id="KW-0812">Transmembrane</keyword>
<gene>
    <name evidence="2" type="ORF">H9812_05710</name>
</gene>
<keyword evidence="1" id="KW-1133">Transmembrane helix</keyword>
<sequence>MELNNENKQSHKAIVCPRCKSERIEFISHYYKRIGARIAQDLFIIALVVLLVIFCFSYENGPYYEFLGWGIVCFSIVIMLHVGILVSESHMHAKAICRDCGYIWLLD</sequence>
<keyword evidence="1" id="KW-0472">Membrane</keyword>
<protein>
    <submittedName>
        <fullName evidence="2">Uncharacterized protein</fullName>
    </submittedName>
</protein>
<proteinExistence type="predicted"/>
<accession>A0A9D2IWF3</accession>
<feature type="transmembrane region" description="Helical" evidence="1">
    <location>
        <begin position="42"/>
        <end position="60"/>
    </location>
</feature>
<organism evidence="2 3">
    <name type="scientific">Candidatus Gallimonas intestinigallinarum</name>
    <dbReference type="NCBI Taxonomy" id="2838604"/>
    <lineage>
        <taxon>Bacteria</taxon>
        <taxon>Bacillati</taxon>
        <taxon>Bacillota</taxon>
        <taxon>Clostridia</taxon>
        <taxon>Candidatus Gallimonas</taxon>
    </lineage>
</organism>
<dbReference type="EMBL" id="DXBS01000109">
    <property type="protein sequence ID" value="HIZ24947.1"/>
    <property type="molecule type" value="Genomic_DNA"/>
</dbReference>
<evidence type="ECO:0000256" key="1">
    <source>
        <dbReference type="SAM" id="Phobius"/>
    </source>
</evidence>
<feature type="transmembrane region" description="Helical" evidence="1">
    <location>
        <begin position="66"/>
        <end position="86"/>
    </location>
</feature>
<evidence type="ECO:0000313" key="2">
    <source>
        <dbReference type="EMBL" id="HIZ24947.1"/>
    </source>
</evidence>
<reference evidence="2" key="2">
    <citation type="submission" date="2021-04" db="EMBL/GenBank/DDBJ databases">
        <authorList>
            <person name="Gilroy R."/>
        </authorList>
    </citation>
    <scope>NUCLEOTIDE SEQUENCE</scope>
    <source>
        <strain evidence="2">CHK33-5263</strain>
    </source>
</reference>
<reference evidence="2" key="1">
    <citation type="journal article" date="2021" name="PeerJ">
        <title>Extensive microbial diversity within the chicken gut microbiome revealed by metagenomics and culture.</title>
        <authorList>
            <person name="Gilroy R."/>
            <person name="Ravi A."/>
            <person name="Getino M."/>
            <person name="Pursley I."/>
            <person name="Horton D.L."/>
            <person name="Alikhan N.F."/>
            <person name="Baker D."/>
            <person name="Gharbi K."/>
            <person name="Hall N."/>
            <person name="Watson M."/>
            <person name="Adriaenssens E.M."/>
            <person name="Foster-Nyarko E."/>
            <person name="Jarju S."/>
            <person name="Secka A."/>
            <person name="Antonio M."/>
            <person name="Oren A."/>
            <person name="Chaudhuri R.R."/>
            <person name="La Ragione R."/>
            <person name="Hildebrand F."/>
            <person name="Pallen M.J."/>
        </authorList>
    </citation>
    <scope>NUCLEOTIDE SEQUENCE</scope>
    <source>
        <strain evidence="2">CHK33-5263</strain>
    </source>
</reference>
<comment type="caution">
    <text evidence="2">The sequence shown here is derived from an EMBL/GenBank/DDBJ whole genome shotgun (WGS) entry which is preliminary data.</text>
</comment>
<name>A0A9D2IWF3_9FIRM</name>
<evidence type="ECO:0000313" key="3">
    <source>
        <dbReference type="Proteomes" id="UP000824044"/>
    </source>
</evidence>